<feature type="transmembrane region" description="Helical" evidence="13">
    <location>
        <begin position="80"/>
        <end position="106"/>
    </location>
</feature>
<keyword evidence="10 12" id="KW-0807">Transducer</keyword>
<comment type="caution">
    <text evidence="14">The sequence shown here is derived from an EMBL/GenBank/DDBJ whole genome shotgun (WGS) entry which is preliminary data.</text>
</comment>
<keyword evidence="9 12" id="KW-0675">Receptor</keyword>
<evidence type="ECO:0000256" key="4">
    <source>
        <dbReference type="ARBA" id="ARBA00022606"/>
    </source>
</evidence>
<evidence type="ECO:0000313" key="14">
    <source>
        <dbReference type="EMBL" id="KAG8560332.1"/>
    </source>
</evidence>
<dbReference type="GO" id="GO:0033038">
    <property type="term" value="F:bitter taste receptor activity"/>
    <property type="evidence" value="ECO:0007669"/>
    <property type="project" value="InterPro"/>
</dbReference>
<evidence type="ECO:0000256" key="10">
    <source>
        <dbReference type="ARBA" id="ARBA00023224"/>
    </source>
</evidence>
<protein>
    <recommendedName>
        <fullName evidence="12">Taste receptor type 2</fullName>
    </recommendedName>
</protein>
<sequence length="294" mass="33552">MVSLSYIGVWVMDVASLLVIVPGHSGILMMYIHDSMKKNGLNIKDQLFCGLSICSLVHGTCQATQDFFLVWEVHEMSNNFIIILIRLITMSCTLFFSTWLSCYFCLKIVNLNTRWYIYVQRRFPQIFPWLLLLSVLGSVLCSAPLAFFGGKHVLQNTTVNGLKHLMTRPHLLSSLKFYITVCLMWFMLFLSSSCPIVVSLYQHMRRIQVSPPGSTIPTLEPHITAVKTITMLMIINVLYCFSLIFLLVSGHKLVFKYVNVTMFNICFLVSFVISIRGNQKVWKKLKVIVGKCPG</sequence>
<evidence type="ECO:0000256" key="1">
    <source>
        <dbReference type="ARBA" id="ARBA00004141"/>
    </source>
</evidence>
<keyword evidence="5 12" id="KW-0812">Transmembrane</keyword>
<evidence type="ECO:0000256" key="6">
    <source>
        <dbReference type="ARBA" id="ARBA00022989"/>
    </source>
</evidence>
<evidence type="ECO:0000256" key="7">
    <source>
        <dbReference type="ARBA" id="ARBA00023040"/>
    </source>
</evidence>
<dbReference type="AlphaFoldDB" id="A0AAV7AGI9"/>
<evidence type="ECO:0000256" key="9">
    <source>
        <dbReference type="ARBA" id="ARBA00023170"/>
    </source>
</evidence>
<comment type="similarity">
    <text evidence="2 11">Belongs to the G-protein coupled receptor T2R family.</text>
</comment>
<organism evidence="14 15">
    <name type="scientific">Engystomops pustulosus</name>
    <name type="common">Tungara frog</name>
    <name type="synonym">Physalaemus pustulosus</name>
    <dbReference type="NCBI Taxonomy" id="76066"/>
    <lineage>
        <taxon>Eukaryota</taxon>
        <taxon>Metazoa</taxon>
        <taxon>Chordata</taxon>
        <taxon>Craniata</taxon>
        <taxon>Vertebrata</taxon>
        <taxon>Euteleostomi</taxon>
        <taxon>Amphibia</taxon>
        <taxon>Batrachia</taxon>
        <taxon>Anura</taxon>
        <taxon>Neobatrachia</taxon>
        <taxon>Hyloidea</taxon>
        <taxon>Leptodactylidae</taxon>
        <taxon>Leiuperinae</taxon>
        <taxon>Engystomops</taxon>
    </lineage>
</organism>
<keyword evidence="4 12" id="KW-0716">Sensory transduction</keyword>
<feature type="transmembrane region" description="Helical" evidence="13">
    <location>
        <begin position="177"/>
        <end position="201"/>
    </location>
</feature>
<dbReference type="Pfam" id="PF05296">
    <property type="entry name" value="TAS2R"/>
    <property type="match status" value="1"/>
</dbReference>
<dbReference type="GO" id="GO:0004930">
    <property type="term" value="F:G protein-coupled receptor activity"/>
    <property type="evidence" value="ECO:0007669"/>
    <property type="project" value="UniProtKB-KW"/>
</dbReference>
<accession>A0AAV7AGI9</accession>
<evidence type="ECO:0000256" key="11">
    <source>
        <dbReference type="RuleBase" id="RU004423"/>
    </source>
</evidence>
<evidence type="ECO:0000256" key="13">
    <source>
        <dbReference type="SAM" id="Phobius"/>
    </source>
</evidence>
<feature type="transmembrane region" description="Helical" evidence="13">
    <location>
        <begin position="126"/>
        <end position="148"/>
    </location>
</feature>
<feature type="transmembrane region" description="Helical" evidence="13">
    <location>
        <begin position="7"/>
        <end position="32"/>
    </location>
</feature>
<dbReference type="InterPro" id="IPR007960">
    <property type="entry name" value="TAS2R"/>
</dbReference>
<dbReference type="PANTHER" id="PTHR11394">
    <property type="entry name" value="TASTE RECEPTOR TYPE 2"/>
    <property type="match status" value="1"/>
</dbReference>
<evidence type="ECO:0000256" key="12">
    <source>
        <dbReference type="RuleBase" id="RU004424"/>
    </source>
</evidence>
<name>A0AAV7AGI9_ENGPU</name>
<feature type="transmembrane region" description="Helical" evidence="13">
    <location>
        <begin position="254"/>
        <end position="275"/>
    </location>
</feature>
<dbReference type="EMBL" id="WNYA01000007">
    <property type="protein sequence ID" value="KAG8560332.1"/>
    <property type="molecule type" value="Genomic_DNA"/>
</dbReference>
<evidence type="ECO:0000256" key="8">
    <source>
        <dbReference type="ARBA" id="ARBA00023136"/>
    </source>
</evidence>
<keyword evidence="3 12" id="KW-0919">Taste</keyword>
<reference evidence="14" key="1">
    <citation type="thesis" date="2020" institute="ProQuest LLC" country="789 East Eisenhower Parkway, Ann Arbor, MI, USA">
        <title>Comparative Genomics and Chromosome Evolution.</title>
        <authorList>
            <person name="Mudd A.B."/>
        </authorList>
    </citation>
    <scope>NUCLEOTIDE SEQUENCE</scope>
    <source>
        <strain evidence="14">237g6f4</strain>
        <tissue evidence="14">Blood</tissue>
    </source>
</reference>
<comment type="subcellular location">
    <subcellularLocation>
        <location evidence="1 12">Membrane</location>
        <topology evidence="1 12">Multi-pass membrane protein</topology>
    </subcellularLocation>
</comment>
<dbReference type="PANTHER" id="PTHR11394:SF159">
    <property type="entry name" value="TASTE RECEPTOR TYPE 2"/>
    <property type="match status" value="1"/>
</dbReference>
<dbReference type="Proteomes" id="UP000824782">
    <property type="component" value="Unassembled WGS sequence"/>
</dbReference>
<evidence type="ECO:0000313" key="15">
    <source>
        <dbReference type="Proteomes" id="UP000824782"/>
    </source>
</evidence>
<gene>
    <name evidence="14" type="ORF">GDO81_014926</name>
</gene>
<keyword evidence="15" id="KW-1185">Reference proteome</keyword>
<feature type="transmembrane region" description="Helical" evidence="13">
    <location>
        <begin position="229"/>
        <end position="248"/>
    </location>
</feature>
<keyword evidence="6 13" id="KW-1133">Transmembrane helix</keyword>
<evidence type="ECO:0000256" key="5">
    <source>
        <dbReference type="ARBA" id="ARBA00022692"/>
    </source>
</evidence>
<keyword evidence="7 12" id="KW-0297">G-protein coupled receptor</keyword>
<evidence type="ECO:0000256" key="3">
    <source>
        <dbReference type="ARBA" id="ARBA00022480"/>
    </source>
</evidence>
<keyword evidence="8 12" id="KW-0472">Membrane</keyword>
<dbReference type="GO" id="GO:0016020">
    <property type="term" value="C:membrane"/>
    <property type="evidence" value="ECO:0007669"/>
    <property type="project" value="UniProtKB-SubCell"/>
</dbReference>
<proteinExistence type="inferred from homology"/>
<evidence type="ECO:0000256" key="2">
    <source>
        <dbReference type="ARBA" id="ARBA00007376"/>
    </source>
</evidence>